<protein>
    <submittedName>
        <fullName evidence="1">Uncharacterized protein</fullName>
    </submittedName>
</protein>
<proteinExistence type="predicted"/>
<dbReference type="KEGG" id="dmm:dnm_075720"/>
<dbReference type="Proteomes" id="UP000663722">
    <property type="component" value="Chromosome"/>
</dbReference>
<dbReference type="EMBL" id="CP061800">
    <property type="protein sequence ID" value="QTA91504.1"/>
    <property type="molecule type" value="Genomic_DNA"/>
</dbReference>
<reference evidence="1" key="1">
    <citation type="journal article" date="2021" name="Microb. Physiol.">
        <title>Proteogenomic Insights into the Physiology of Marine, Sulfate-Reducing, Filamentous Desulfonema limicola and Desulfonema magnum.</title>
        <authorList>
            <person name="Schnaars V."/>
            <person name="Wohlbrand L."/>
            <person name="Scheve S."/>
            <person name="Hinrichs C."/>
            <person name="Reinhardt R."/>
            <person name="Rabus R."/>
        </authorList>
    </citation>
    <scope>NUCLEOTIDE SEQUENCE</scope>
    <source>
        <strain evidence="1">4be13</strain>
    </source>
</reference>
<dbReference type="AlphaFoldDB" id="A0A975BTJ9"/>
<evidence type="ECO:0000313" key="2">
    <source>
        <dbReference type="Proteomes" id="UP000663722"/>
    </source>
</evidence>
<keyword evidence="2" id="KW-1185">Reference proteome</keyword>
<accession>A0A975BTJ9</accession>
<sequence>MVFPYFTKGSGEISYLAVSEIPPDPFYEKRRAECLLNI</sequence>
<gene>
    <name evidence="1" type="ORF">dnm_075720</name>
</gene>
<evidence type="ECO:0000313" key="1">
    <source>
        <dbReference type="EMBL" id="QTA91504.1"/>
    </source>
</evidence>
<organism evidence="1 2">
    <name type="scientific">Desulfonema magnum</name>
    <dbReference type="NCBI Taxonomy" id="45655"/>
    <lineage>
        <taxon>Bacteria</taxon>
        <taxon>Pseudomonadati</taxon>
        <taxon>Thermodesulfobacteriota</taxon>
        <taxon>Desulfobacteria</taxon>
        <taxon>Desulfobacterales</taxon>
        <taxon>Desulfococcaceae</taxon>
        <taxon>Desulfonema</taxon>
    </lineage>
</organism>
<name>A0A975BTJ9_9BACT</name>